<dbReference type="CDD" id="cd05403">
    <property type="entry name" value="NT_KNTase_like"/>
    <property type="match status" value="1"/>
</dbReference>
<dbReference type="Pfam" id="PF18765">
    <property type="entry name" value="Polbeta"/>
    <property type="match status" value="1"/>
</dbReference>
<protein>
    <recommendedName>
        <fullName evidence="1">Polymerase beta nucleotidyltransferase domain-containing protein</fullName>
    </recommendedName>
</protein>
<proteinExistence type="predicted"/>
<feature type="domain" description="Polymerase beta nucleotidyltransferase" evidence="1">
    <location>
        <begin position="2"/>
        <end position="88"/>
    </location>
</feature>
<dbReference type="SUPFAM" id="SSF81301">
    <property type="entry name" value="Nucleotidyltransferase"/>
    <property type="match status" value="1"/>
</dbReference>
<dbReference type="InterPro" id="IPR043519">
    <property type="entry name" value="NT_sf"/>
</dbReference>
<reference evidence="2" key="1">
    <citation type="journal article" date="2014" name="Front. Microbiol.">
        <title>High frequency of phylogenetically diverse reductive dehalogenase-homologous genes in deep subseafloor sedimentary metagenomes.</title>
        <authorList>
            <person name="Kawai M."/>
            <person name="Futagami T."/>
            <person name="Toyoda A."/>
            <person name="Takaki Y."/>
            <person name="Nishi S."/>
            <person name="Hori S."/>
            <person name="Arai W."/>
            <person name="Tsubouchi T."/>
            <person name="Morono Y."/>
            <person name="Uchiyama I."/>
            <person name="Ito T."/>
            <person name="Fujiyama A."/>
            <person name="Inagaki F."/>
            <person name="Takami H."/>
        </authorList>
    </citation>
    <scope>NUCLEOTIDE SEQUENCE</scope>
    <source>
        <strain evidence="2">Expedition CK06-06</strain>
    </source>
</reference>
<accession>X1MM42</accession>
<sequence>MFGSYAWGNPDPDSDLDFLIVTDDDFIPSSFKEKNILYLKFSNTITDIEQEVLIDLIIHTKPMHNLFINENSSFARQILNKGVKLYEKGNPALA</sequence>
<organism evidence="2">
    <name type="scientific">marine sediment metagenome</name>
    <dbReference type="NCBI Taxonomy" id="412755"/>
    <lineage>
        <taxon>unclassified sequences</taxon>
        <taxon>metagenomes</taxon>
        <taxon>ecological metagenomes</taxon>
    </lineage>
</organism>
<dbReference type="AlphaFoldDB" id="X1MM42"/>
<dbReference type="InterPro" id="IPR041633">
    <property type="entry name" value="Polbeta"/>
</dbReference>
<name>X1MM42_9ZZZZ</name>
<evidence type="ECO:0000259" key="1">
    <source>
        <dbReference type="Pfam" id="PF18765"/>
    </source>
</evidence>
<comment type="caution">
    <text evidence="2">The sequence shown here is derived from an EMBL/GenBank/DDBJ whole genome shotgun (WGS) entry which is preliminary data.</text>
</comment>
<evidence type="ECO:0000313" key="2">
    <source>
        <dbReference type="EMBL" id="GAI15765.1"/>
    </source>
</evidence>
<dbReference type="EMBL" id="BARV01008039">
    <property type="protein sequence ID" value="GAI15765.1"/>
    <property type="molecule type" value="Genomic_DNA"/>
</dbReference>
<dbReference type="Gene3D" id="3.30.460.10">
    <property type="entry name" value="Beta Polymerase, domain 2"/>
    <property type="match status" value="1"/>
</dbReference>
<gene>
    <name evidence="2" type="ORF">S06H3_16269</name>
</gene>